<protein>
    <recommendedName>
        <fullName evidence="5">DUF4283 domain-containing protein</fullName>
    </recommendedName>
</protein>
<evidence type="ECO:0000259" key="1">
    <source>
        <dbReference type="Pfam" id="PF14111"/>
    </source>
</evidence>
<proteinExistence type="predicted"/>
<feature type="domain" description="DUF4283" evidence="1">
    <location>
        <begin position="34"/>
        <end position="109"/>
    </location>
</feature>
<dbReference type="InterPro" id="IPR025558">
    <property type="entry name" value="DUF4283"/>
</dbReference>
<evidence type="ECO:0008006" key="5">
    <source>
        <dbReference type="Google" id="ProtNLM"/>
    </source>
</evidence>
<evidence type="ECO:0000259" key="2">
    <source>
        <dbReference type="Pfam" id="PF14392"/>
    </source>
</evidence>
<dbReference type="Pfam" id="PF14111">
    <property type="entry name" value="DUF4283"/>
    <property type="match status" value="1"/>
</dbReference>
<evidence type="ECO:0000313" key="3">
    <source>
        <dbReference type="EMBL" id="KAJ8765838.1"/>
    </source>
</evidence>
<evidence type="ECO:0000313" key="4">
    <source>
        <dbReference type="Proteomes" id="UP001159364"/>
    </source>
</evidence>
<keyword evidence="4" id="KW-1185">Reference proteome</keyword>
<dbReference type="AlphaFoldDB" id="A0AAV8TGH7"/>
<dbReference type="InterPro" id="IPR040256">
    <property type="entry name" value="At4g02000-like"/>
</dbReference>
<dbReference type="PANTHER" id="PTHR31286">
    <property type="entry name" value="GLYCINE-RICH CELL WALL STRUCTURAL PROTEIN 1.8-LIKE"/>
    <property type="match status" value="1"/>
</dbReference>
<dbReference type="Proteomes" id="UP001159364">
    <property type="component" value="Linkage Group LG05"/>
</dbReference>
<name>A0AAV8TGH7_9ROSI</name>
<dbReference type="PANTHER" id="PTHR31286:SF153">
    <property type="entry name" value="DUF4283 DOMAIN PROTEIN"/>
    <property type="match status" value="1"/>
</dbReference>
<accession>A0AAV8TGH7</accession>
<gene>
    <name evidence="3" type="ORF">K2173_015792</name>
</gene>
<dbReference type="InterPro" id="IPR025836">
    <property type="entry name" value="Zn_knuckle_CX2CX4HX4C"/>
</dbReference>
<sequence>MADDRVSASLANLSVDSAPDDGLVYGSDDLVTTDDAQLCLVGRFLTDKAINFHAMRHTLASVWQPLMGMQVREVKTGLYVFQFFHAVDVHRILDMRPCTFDNHLLILDRFGVSSSPFAVPLYHVPFWIQVHGLPSGFRSARVLQDIGNKIGQFLELDPTNFERSWNSYLRMRVSWDVRRPLREGFKLRHDKGDWFTVGFTYERLPSFCFLCGLLSHTERFCPTLLDFAPGQAVRRFSASLRALSRWEQRNIGDRVRWCHPLSLLAVVHLSTLQPLVV</sequence>
<dbReference type="EMBL" id="JAIWQS010000005">
    <property type="protein sequence ID" value="KAJ8765838.1"/>
    <property type="molecule type" value="Genomic_DNA"/>
</dbReference>
<reference evidence="3 4" key="1">
    <citation type="submission" date="2021-09" db="EMBL/GenBank/DDBJ databases">
        <title>Genomic insights and catalytic innovation underlie evolution of tropane alkaloids biosynthesis.</title>
        <authorList>
            <person name="Wang Y.-J."/>
            <person name="Tian T."/>
            <person name="Huang J.-P."/>
            <person name="Huang S.-X."/>
        </authorList>
    </citation>
    <scope>NUCLEOTIDE SEQUENCE [LARGE SCALE GENOMIC DNA]</scope>
    <source>
        <strain evidence="3">KIB-2018</strain>
        <tissue evidence="3">Leaf</tissue>
    </source>
</reference>
<organism evidence="3 4">
    <name type="scientific">Erythroxylum novogranatense</name>
    <dbReference type="NCBI Taxonomy" id="1862640"/>
    <lineage>
        <taxon>Eukaryota</taxon>
        <taxon>Viridiplantae</taxon>
        <taxon>Streptophyta</taxon>
        <taxon>Embryophyta</taxon>
        <taxon>Tracheophyta</taxon>
        <taxon>Spermatophyta</taxon>
        <taxon>Magnoliopsida</taxon>
        <taxon>eudicotyledons</taxon>
        <taxon>Gunneridae</taxon>
        <taxon>Pentapetalae</taxon>
        <taxon>rosids</taxon>
        <taxon>fabids</taxon>
        <taxon>Malpighiales</taxon>
        <taxon>Erythroxylaceae</taxon>
        <taxon>Erythroxylum</taxon>
    </lineage>
</organism>
<dbReference type="Pfam" id="PF14392">
    <property type="entry name" value="zf-CCHC_4"/>
    <property type="match status" value="1"/>
</dbReference>
<feature type="domain" description="Zinc knuckle CX2CX4HX4C" evidence="2">
    <location>
        <begin position="175"/>
        <end position="222"/>
    </location>
</feature>
<comment type="caution">
    <text evidence="3">The sequence shown here is derived from an EMBL/GenBank/DDBJ whole genome shotgun (WGS) entry which is preliminary data.</text>
</comment>